<evidence type="ECO:0000313" key="3">
    <source>
        <dbReference type="Proteomes" id="UP000005801"/>
    </source>
</evidence>
<evidence type="ECO:0000256" key="1">
    <source>
        <dbReference type="SAM" id="MobiDB-lite"/>
    </source>
</evidence>
<keyword evidence="3" id="KW-1185">Reference proteome</keyword>
<dbReference type="STRING" id="391625.PPSIR1_01482"/>
<dbReference type="Proteomes" id="UP000005801">
    <property type="component" value="Unassembled WGS sequence"/>
</dbReference>
<gene>
    <name evidence="2" type="ORF">PPSIR1_01482</name>
</gene>
<dbReference type="AlphaFoldDB" id="A6G8E7"/>
<feature type="region of interest" description="Disordered" evidence="1">
    <location>
        <begin position="33"/>
        <end position="90"/>
    </location>
</feature>
<dbReference type="RefSeq" id="WP_006972992.1">
    <property type="nucleotide sequence ID" value="NZ_ABCS01000039.1"/>
</dbReference>
<proteinExistence type="predicted"/>
<feature type="compositionally biased region" description="Basic residues" evidence="1">
    <location>
        <begin position="50"/>
        <end position="66"/>
    </location>
</feature>
<feature type="compositionally biased region" description="Basic and acidic residues" evidence="1">
    <location>
        <begin position="37"/>
        <end position="49"/>
    </location>
</feature>
<organism evidence="2 3">
    <name type="scientific">Plesiocystis pacifica SIR-1</name>
    <dbReference type="NCBI Taxonomy" id="391625"/>
    <lineage>
        <taxon>Bacteria</taxon>
        <taxon>Pseudomonadati</taxon>
        <taxon>Myxococcota</taxon>
        <taxon>Polyangia</taxon>
        <taxon>Nannocystales</taxon>
        <taxon>Nannocystaceae</taxon>
        <taxon>Plesiocystis</taxon>
    </lineage>
</organism>
<accession>A6G8E7</accession>
<reference evidence="2 3" key="1">
    <citation type="submission" date="2007-06" db="EMBL/GenBank/DDBJ databases">
        <authorList>
            <person name="Shimkets L."/>
            <person name="Ferriera S."/>
            <person name="Johnson J."/>
            <person name="Kravitz S."/>
            <person name="Beeson K."/>
            <person name="Sutton G."/>
            <person name="Rogers Y.-H."/>
            <person name="Friedman R."/>
            <person name="Frazier M."/>
            <person name="Venter J.C."/>
        </authorList>
    </citation>
    <scope>NUCLEOTIDE SEQUENCE [LARGE SCALE GENOMIC DNA]</scope>
    <source>
        <strain evidence="2 3">SIR-1</strain>
    </source>
</reference>
<name>A6G8E7_9BACT</name>
<dbReference type="OrthoDB" id="5508353at2"/>
<protein>
    <submittedName>
        <fullName evidence="2">Outer membrane protein, OmpA/MotB family</fullName>
    </submittedName>
</protein>
<dbReference type="EMBL" id="ABCS01000039">
    <property type="protein sequence ID" value="EDM77857.1"/>
    <property type="molecule type" value="Genomic_DNA"/>
</dbReference>
<sequence length="191" mass="20386">MLDPHRTLGAVLVFGLCGLLGWVAGVGAGNEPAAVTEHGDHDHAREAPPRHGHAHRSRLAAHRPHSPTRSLAESGERESSARPPGLRKAVDPEYAQACERSETCADGRACIDGACAHCIADHECEGDLLCARDRCVAPDDVACTRDEDCGAGSYCVDDVRAHGPARRRHFTVCTADVEGDADSRVVLAERR</sequence>
<comment type="caution">
    <text evidence="2">The sequence shown here is derived from an EMBL/GenBank/DDBJ whole genome shotgun (WGS) entry which is preliminary data.</text>
</comment>
<evidence type="ECO:0000313" key="2">
    <source>
        <dbReference type="EMBL" id="EDM77857.1"/>
    </source>
</evidence>